<dbReference type="PIRSF" id="PIRSF010386">
    <property type="entry name" value="RocB"/>
    <property type="match status" value="1"/>
</dbReference>
<dbReference type="Proteomes" id="UP000526233">
    <property type="component" value="Unassembled WGS sequence"/>
</dbReference>
<sequence length="564" mass="61124">MTASVSNGASNAVTTAHNHINAQHVEDLALRLVGWGSETGTPGEAEFSDHLVAVLKEIPYFQQNPDNIRTVASHGDPLTHNVVALVRGNGKRTLALAGHFDTVATDNYHELKSLACESLKLKDALIKDLSNRSRSAQEERALEDLLSGDFLPGRGLLDMKSGLAVGIACAEKFAADPDRSGNLLLVFTPDEERESRGMRSMRNALPAIARDFDIEISAAINLDVTSDQGDGKEGRAVYAGTIGKLLPFALVIGLSSHASYPYEGVSAQAMAASILARFEGNAALADRDANDISPPPICLEAKDLRDGYEVTTPERFWIALNWLYHAMTAEELFSRFKDEVLAGATEAVERFAGQSEAFGELIGKRAGAIPAAPKLITFEQLRVMAAEVAGEQFEALYSEQEKRLADIDNPLSVSRQLTEWLVGVAHLSGPAVVVGFAGLHYPASHLDHTQANDRAFKQAIDTTMQAFAAFPDQSLVWKPYFQGISDMSFLGQATLGQDIVSNNTPVARLVDHPAGDALQFPVVNIGPWGREFHQKLERVHAPYAFEVLPQIVSMIAENFLVTKA</sequence>
<dbReference type="PANTHER" id="PTHR43808:SF27">
    <property type="entry name" value="PROTEIN ROCB"/>
    <property type="match status" value="1"/>
</dbReference>
<reference evidence="4 5" key="1">
    <citation type="submission" date="2017-07" db="EMBL/GenBank/DDBJ databases">
        <title>Phylogenetic study on the rhizospheric bacterium Ochrobactrum sp. A44.</title>
        <authorList>
            <person name="Krzyzanowska D.M."/>
            <person name="Ossowicki A."/>
            <person name="Rajewska M."/>
            <person name="Maciag T."/>
            <person name="Kaczynski Z."/>
            <person name="Czerwicka M."/>
            <person name="Jafra S."/>
        </authorList>
    </citation>
    <scope>NUCLEOTIDE SEQUENCE [LARGE SCALE GENOMIC DNA]</scope>
    <source>
        <strain evidence="4 5">CCUG 30717</strain>
    </source>
</reference>
<evidence type="ECO:0000313" key="5">
    <source>
        <dbReference type="Proteomes" id="UP000216188"/>
    </source>
</evidence>
<dbReference type="PROSITE" id="PS00758">
    <property type="entry name" value="ARGE_DAPE_CPG2_1"/>
    <property type="match status" value="1"/>
</dbReference>
<name>A0A256G8E6_9HYPH</name>
<gene>
    <name evidence="4" type="ORF">CEV34_3986</name>
    <name evidence="3" type="ORF">EHE22_08255</name>
</gene>
<evidence type="ECO:0000256" key="2">
    <source>
        <dbReference type="ARBA" id="ARBA00022833"/>
    </source>
</evidence>
<accession>A0A256G8E6</accession>
<dbReference type="STRING" id="419475.A8A54_10660"/>
<keyword evidence="2" id="KW-0862">Zinc</keyword>
<keyword evidence="5" id="KW-1185">Reference proteome</keyword>
<organism evidence="4 5">
    <name type="scientific">Brucella pseudogrignonensis</name>
    <dbReference type="NCBI Taxonomy" id="419475"/>
    <lineage>
        <taxon>Bacteria</taxon>
        <taxon>Pseudomonadati</taxon>
        <taxon>Pseudomonadota</taxon>
        <taxon>Alphaproteobacteria</taxon>
        <taxon>Hyphomicrobiales</taxon>
        <taxon>Brucellaceae</taxon>
        <taxon>Brucella/Ochrobactrum group</taxon>
        <taxon>Brucella</taxon>
    </lineage>
</organism>
<protein>
    <submittedName>
        <fullName evidence="3">M20/M25/M40 family metallo-hydrolase</fullName>
    </submittedName>
    <submittedName>
        <fullName evidence="4">Peptidase M20/M25/M40 family protein</fullName>
    </submittedName>
</protein>
<dbReference type="InterPro" id="IPR050072">
    <property type="entry name" value="Peptidase_M20A"/>
</dbReference>
<evidence type="ECO:0000313" key="4">
    <source>
        <dbReference type="EMBL" id="OYR23240.1"/>
    </source>
</evidence>
<evidence type="ECO:0000256" key="1">
    <source>
        <dbReference type="ARBA" id="ARBA00022801"/>
    </source>
</evidence>
<proteinExistence type="predicted"/>
<evidence type="ECO:0000313" key="6">
    <source>
        <dbReference type="Proteomes" id="UP000526233"/>
    </source>
</evidence>
<dbReference type="InterPro" id="IPR012166">
    <property type="entry name" value="Uncharacterised_RocB"/>
</dbReference>
<dbReference type="Gene3D" id="3.40.630.10">
    <property type="entry name" value="Zn peptidases"/>
    <property type="match status" value="1"/>
</dbReference>
<dbReference type="SUPFAM" id="SSF53187">
    <property type="entry name" value="Zn-dependent exopeptidases"/>
    <property type="match status" value="1"/>
</dbReference>
<comment type="caution">
    <text evidence="4">The sequence shown here is derived from an EMBL/GenBank/DDBJ whole genome shotgun (WGS) entry which is preliminary data.</text>
</comment>
<dbReference type="InterPro" id="IPR002933">
    <property type="entry name" value="Peptidase_M20"/>
</dbReference>
<dbReference type="EMBL" id="PKQI01000001">
    <property type="protein sequence ID" value="NNV20415.1"/>
    <property type="molecule type" value="Genomic_DNA"/>
</dbReference>
<keyword evidence="1 3" id="KW-0378">Hydrolase</keyword>
<dbReference type="EMBL" id="NNRM01000041">
    <property type="protein sequence ID" value="OYR23240.1"/>
    <property type="molecule type" value="Genomic_DNA"/>
</dbReference>
<dbReference type="Proteomes" id="UP000216188">
    <property type="component" value="Unassembled WGS sequence"/>
</dbReference>
<reference evidence="3 6" key="2">
    <citation type="submission" date="2018-11" db="EMBL/GenBank/DDBJ databases">
        <title>Genome sequencing and analysis.</title>
        <authorList>
            <person name="Huang Y.-T."/>
        </authorList>
    </citation>
    <scope>NUCLEOTIDE SEQUENCE [LARGE SCALE GENOMIC DNA]</scope>
    <source>
        <strain evidence="3 6">SHIN</strain>
    </source>
</reference>
<dbReference type="GO" id="GO:0016787">
    <property type="term" value="F:hydrolase activity"/>
    <property type="evidence" value="ECO:0007669"/>
    <property type="project" value="UniProtKB-KW"/>
</dbReference>
<dbReference type="PANTHER" id="PTHR43808">
    <property type="entry name" value="ACETYLORNITHINE DEACETYLASE"/>
    <property type="match status" value="1"/>
</dbReference>
<dbReference type="RefSeq" id="WP_094544222.1">
    <property type="nucleotide sequence ID" value="NZ_CAXURC020000002.1"/>
</dbReference>
<dbReference type="InterPro" id="IPR001261">
    <property type="entry name" value="ArgE/DapE_CS"/>
</dbReference>
<evidence type="ECO:0000313" key="3">
    <source>
        <dbReference type="EMBL" id="NNV20415.1"/>
    </source>
</evidence>
<dbReference type="AlphaFoldDB" id="A0A256G8E6"/>
<dbReference type="Pfam" id="PF01546">
    <property type="entry name" value="Peptidase_M20"/>
    <property type="match status" value="1"/>
</dbReference>